<evidence type="ECO:0000256" key="2">
    <source>
        <dbReference type="SAM" id="MobiDB-lite"/>
    </source>
</evidence>
<feature type="transmembrane region" description="Helical" evidence="3">
    <location>
        <begin position="122"/>
        <end position="143"/>
    </location>
</feature>
<keyword evidence="6" id="KW-1185">Reference proteome</keyword>
<feature type="region of interest" description="Disordered" evidence="2">
    <location>
        <begin position="440"/>
        <end position="514"/>
    </location>
</feature>
<dbReference type="SUPFAM" id="SSF103473">
    <property type="entry name" value="MFS general substrate transporter"/>
    <property type="match status" value="1"/>
</dbReference>
<sequence>MVTRNTRNWGFLPIPRRLQHDPNNPFALTTSLNVMFGFASTMTVANLYYVQPLLVQFAKTFSVTDTEVAQIPTLTQAGYAVGLVFLTPLGDLVPRRPLILLLLISSSALSLGLALAPSLKAVSAISFLLGVVTVTPQVLIPLAADLAHPDRRASAVSIVLSGLLLGVLVARVLAGIIAEFTGLEGWRNVYWMALGVQAATWFMMYFMLPDWPAKNKGTGLTYFGLLKSMVVYAVTEPLLIQCYLLGCFSSAVFSNFWVTLTFLLDGPPYHYTTLQIGLFGLVGILGVCTAPFVGRLIDKYVPWLLALAAILSMMVFQAIQVGAGGISVAAVIIVIFGLDVGRQMQQISCATMIYSISSEARARLNSVFIIWLFIGQVVGTVAGTRVFEGSGWRAGAGLSLGWIGAMLLVLLLRGPRCPKNVWLGWQGGWALRAERKETSRAAELEQKGTSPTNSVQDPEKANKAVEEHEASTAADQEQRGTSATTSIHSPEKTNDAAHTQQVRRAENAPNEPKY</sequence>
<feature type="transmembrane region" description="Helical" evidence="3">
    <location>
        <begin position="189"/>
        <end position="208"/>
    </location>
</feature>
<evidence type="ECO:0000256" key="1">
    <source>
        <dbReference type="ARBA" id="ARBA00004141"/>
    </source>
</evidence>
<evidence type="ECO:0000313" key="5">
    <source>
        <dbReference type="EMBL" id="KZV94828.1"/>
    </source>
</evidence>
<dbReference type="EMBL" id="KV425966">
    <property type="protein sequence ID" value="KZV94828.1"/>
    <property type="molecule type" value="Genomic_DNA"/>
</dbReference>
<protein>
    <submittedName>
        <fullName evidence="5">MFS general substrate transporter</fullName>
    </submittedName>
</protein>
<keyword evidence="3" id="KW-0812">Transmembrane</keyword>
<dbReference type="GO" id="GO:0022857">
    <property type="term" value="F:transmembrane transporter activity"/>
    <property type="evidence" value="ECO:0007669"/>
    <property type="project" value="InterPro"/>
</dbReference>
<comment type="subcellular location">
    <subcellularLocation>
        <location evidence="1">Membrane</location>
        <topology evidence="1">Multi-pass membrane protein</topology>
    </subcellularLocation>
</comment>
<dbReference type="AlphaFoldDB" id="A0A165JGV9"/>
<dbReference type="PANTHER" id="PTHR42910:SF1">
    <property type="entry name" value="MAJOR FACILITATOR SUPERFAMILY (MFS) PROFILE DOMAIN-CONTAINING PROTEIN"/>
    <property type="match status" value="1"/>
</dbReference>
<dbReference type="Gene3D" id="1.20.1250.20">
    <property type="entry name" value="MFS general substrate transporter like domains"/>
    <property type="match status" value="2"/>
</dbReference>
<feature type="transmembrane region" description="Helical" evidence="3">
    <location>
        <begin position="155"/>
        <end position="177"/>
    </location>
</feature>
<evidence type="ECO:0000256" key="3">
    <source>
        <dbReference type="SAM" id="Phobius"/>
    </source>
</evidence>
<dbReference type="GO" id="GO:0016020">
    <property type="term" value="C:membrane"/>
    <property type="evidence" value="ECO:0007669"/>
    <property type="project" value="UniProtKB-SubCell"/>
</dbReference>
<evidence type="ECO:0000259" key="4">
    <source>
        <dbReference type="PROSITE" id="PS50850"/>
    </source>
</evidence>
<dbReference type="InterPro" id="IPR036259">
    <property type="entry name" value="MFS_trans_sf"/>
</dbReference>
<proteinExistence type="predicted"/>
<keyword evidence="3" id="KW-0472">Membrane</keyword>
<accession>A0A165JGV9</accession>
<feature type="domain" description="Major facilitator superfamily (MFS) profile" evidence="4">
    <location>
        <begin position="32"/>
        <end position="416"/>
    </location>
</feature>
<feature type="transmembrane region" description="Helical" evidence="3">
    <location>
        <begin position="325"/>
        <end position="341"/>
    </location>
</feature>
<feature type="compositionally biased region" description="Polar residues" evidence="2">
    <location>
        <begin position="473"/>
        <end position="488"/>
    </location>
</feature>
<dbReference type="PROSITE" id="PS50850">
    <property type="entry name" value="MFS"/>
    <property type="match status" value="1"/>
</dbReference>
<reference evidence="5 6" key="1">
    <citation type="journal article" date="2016" name="Mol. Biol. Evol.">
        <title>Comparative Genomics of Early-Diverging Mushroom-Forming Fungi Provides Insights into the Origins of Lignocellulose Decay Capabilities.</title>
        <authorList>
            <person name="Nagy L.G."/>
            <person name="Riley R."/>
            <person name="Tritt A."/>
            <person name="Adam C."/>
            <person name="Daum C."/>
            <person name="Floudas D."/>
            <person name="Sun H."/>
            <person name="Yadav J.S."/>
            <person name="Pangilinan J."/>
            <person name="Larsson K.H."/>
            <person name="Matsuura K."/>
            <person name="Barry K."/>
            <person name="Labutti K."/>
            <person name="Kuo R."/>
            <person name="Ohm R.A."/>
            <person name="Bhattacharya S.S."/>
            <person name="Shirouzu T."/>
            <person name="Yoshinaga Y."/>
            <person name="Martin F.M."/>
            <person name="Grigoriev I.V."/>
            <person name="Hibbett D.S."/>
        </authorList>
    </citation>
    <scope>NUCLEOTIDE SEQUENCE [LARGE SCALE GENOMIC DNA]</scope>
    <source>
        <strain evidence="5 6">HHB12029</strain>
    </source>
</reference>
<dbReference type="PANTHER" id="PTHR42910">
    <property type="entry name" value="TRANSPORTER SCO4007-RELATED"/>
    <property type="match status" value="1"/>
</dbReference>
<dbReference type="InParanoid" id="A0A165JGV9"/>
<feature type="transmembrane region" description="Helical" evidence="3">
    <location>
        <begin position="394"/>
        <end position="412"/>
    </location>
</feature>
<gene>
    <name evidence="5" type="ORF">EXIGLDRAFT_495970</name>
</gene>
<feature type="compositionally biased region" description="Polar residues" evidence="2">
    <location>
        <begin position="447"/>
        <end position="456"/>
    </location>
</feature>
<feature type="transmembrane region" description="Helical" evidence="3">
    <location>
        <begin position="273"/>
        <end position="293"/>
    </location>
</feature>
<dbReference type="Proteomes" id="UP000077266">
    <property type="component" value="Unassembled WGS sequence"/>
</dbReference>
<dbReference type="STRING" id="1314781.A0A165JGV9"/>
<dbReference type="InterPro" id="IPR011701">
    <property type="entry name" value="MFS"/>
</dbReference>
<dbReference type="Pfam" id="PF07690">
    <property type="entry name" value="MFS_1"/>
    <property type="match status" value="1"/>
</dbReference>
<feature type="transmembrane region" description="Helical" evidence="3">
    <location>
        <begin position="300"/>
        <end position="319"/>
    </location>
</feature>
<dbReference type="CDD" id="cd17324">
    <property type="entry name" value="MFS_NepI_like"/>
    <property type="match status" value="1"/>
</dbReference>
<feature type="transmembrane region" description="Helical" evidence="3">
    <location>
        <begin position="26"/>
        <end position="49"/>
    </location>
</feature>
<name>A0A165JGV9_EXIGL</name>
<feature type="transmembrane region" description="Helical" evidence="3">
    <location>
        <begin position="229"/>
        <end position="253"/>
    </location>
</feature>
<feature type="transmembrane region" description="Helical" evidence="3">
    <location>
        <begin position="98"/>
        <end position="116"/>
    </location>
</feature>
<keyword evidence="3" id="KW-1133">Transmembrane helix</keyword>
<organism evidence="5 6">
    <name type="scientific">Exidia glandulosa HHB12029</name>
    <dbReference type="NCBI Taxonomy" id="1314781"/>
    <lineage>
        <taxon>Eukaryota</taxon>
        <taxon>Fungi</taxon>
        <taxon>Dikarya</taxon>
        <taxon>Basidiomycota</taxon>
        <taxon>Agaricomycotina</taxon>
        <taxon>Agaricomycetes</taxon>
        <taxon>Auriculariales</taxon>
        <taxon>Exidiaceae</taxon>
        <taxon>Exidia</taxon>
    </lineage>
</organism>
<dbReference type="InterPro" id="IPR020846">
    <property type="entry name" value="MFS_dom"/>
</dbReference>
<dbReference type="OrthoDB" id="2105912at2759"/>
<feature type="transmembrane region" description="Helical" evidence="3">
    <location>
        <begin position="69"/>
        <end position="86"/>
    </location>
</feature>
<feature type="transmembrane region" description="Helical" evidence="3">
    <location>
        <begin position="362"/>
        <end position="382"/>
    </location>
</feature>
<evidence type="ECO:0000313" key="6">
    <source>
        <dbReference type="Proteomes" id="UP000077266"/>
    </source>
</evidence>
<feature type="compositionally biased region" description="Basic and acidic residues" evidence="2">
    <location>
        <begin position="457"/>
        <end position="470"/>
    </location>
</feature>